<organism evidence="1 2">
    <name type="scientific">Actinomadura chokoriensis</name>
    <dbReference type="NCBI Taxonomy" id="454156"/>
    <lineage>
        <taxon>Bacteria</taxon>
        <taxon>Bacillati</taxon>
        <taxon>Actinomycetota</taxon>
        <taxon>Actinomycetes</taxon>
        <taxon>Streptosporangiales</taxon>
        <taxon>Thermomonosporaceae</taxon>
        <taxon>Actinomadura</taxon>
    </lineage>
</organism>
<sequence length="52" mass="5824">MIGGEAGICQMRAAEGWLDEARQITALLFDGLCHRPQGGLTRRTRGPGPWWW</sequence>
<dbReference type="RefSeq" id="WP_371940779.1">
    <property type="nucleotide sequence ID" value="NZ_JAXCEH010000005.1"/>
</dbReference>
<dbReference type="EMBL" id="JAXCEH010000005">
    <property type="protein sequence ID" value="MFA1554382.1"/>
    <property type="molecule type" value="Genomic_DNA"/>
</dbReference>
<accession>A0ABV4QYS6</accession>
<protein>
    <submittedName>
        <fullName evidence="1">Uncharacterized protein</fullName>
    </submittedName>
</protein>
<proteinExistence type="predicted"/>
<evidence type="ECO:0000313" key="1">
    <source>
        <dbReference type="EMBL" id="MFA1554382.1"/>
    </source>
</evidence>
<keyword evidence="2" id="KW-1185">Reference proteome</keyword>
<gene>
    <name evidence="1" type="ORF">SM436_11865</name>
</gene>
<dbReference type="Proteomes" id="UP001569904">
    <property type="component" value="Unassembled WGS sequence"/>
</dbReference>
<name>A0ABV4QYS6_9ACTN</name>
<comment type="caution">
    <text evidence="1">The sequence shown here is derived from an EMBL/GenBank/DDBJ whole genome shotgun (WGS) entry which is preliminary data.</text>
</comment>
<reference evidence="1 2" key="1">
    <citation type="submission" date="2023-11" db="EMBL/GenBank/DDBJ databases">
        <title>Actinomadura monticuli sp. nov., isolated from volcanic ash.</title>
        <authorList>
            <person name="Lee S.D."/>
            <person name="Yang H."/>
            <person name="Kim I.S."/>
        </authorList>
    </citation>
    <scope>NUCLEOTIDE SEQUENCE [LARGE SCALE GENOMIC DNA]</scope>
    <source>
        <strain evidence="1 2">DSM 45346</strain>
    </source>
</reference>
<evidence type="ECO:0000313" key="2">
    <source>
        <dbReference type="Proteomes" id="UP001569904"/>
    </source>
</evidence>